<dbReference type="AlphaFoldDB" id="A0A239PYC0"/>
<feature type="domain" description="Transposase IS30-like HTH" evidence="2">
    <location>
        <begin position="5"/>
        <end position="41"/>
    </location>
</feature>
<dbReference type="Proteomes" id="UP000198307">
    <property type="component" value="Unassembled WGS sequence"/>
</dbReference>
<accession>A0A239PYC0</accession>
<dbReference type="PANTHER" id="PTHR35004:SF8">
    <property type="entry name" value="TRANSPOSASE RV3428C-RELATED"/>
    <property type="match status" value="1"/>
</dbReference>
<dbReference type="InterPro" id="IPR025246">
    <property type="entry name" value="IS30-like_HTH"/>
</dbReference>
<dbReference type="Pfam" id="PF13936">
    <property type="entry name" value="HTH_38"/>
    <property type="match status" value="1"/>
</dbReference>
<protein>
    <recommendedName>
        <fullName evidence="2">Transposase IS30-like HTH domain-containing protein</fullName>
    </recommendedName>
</protein>
<dbReference type="EMBL" id="FZQB01000010">
    <property type="protein sequence ID" value="SNT75311.1"/>
    <property type="molecule type" value="Genomic_DNA"/>
</dbReference>
<reference evidence="3 4" key="1">
    <citation type="submission" date="2017-07" db="EMBL/GenBank/DDBJ databases">
        <authorList>
            <person name="Sun Z.S."/>
            <person name="Albrecht U."/>
            <person name="Echele G."/>
            <person name="Lee C.C."/>
        </authorList>
    </citation>
    <scope>NUCLEOTIDE SEQUENCE [LARGE SCALE GENOMIC DNA]</scope>
    <source>
        <strain evidence="3 4">DSM 14827</strain>
    </source>
</reference>
<evidence type="ECO:0000313" key="4">
    <source>
        <dbReference type="Proteomes" id="UP000198307"/>
    </source>
</evidence>
<feature type="region of interest" description="Disordered" evidence="1">
    <location>
        <begin position="158"/>
        <end position="177"/>
    </location>
</feature>
<dbReference type="PANTHER" id="PTHR35004">
    <property type="entry name" value="TRANSPOSASE RV3428C-RELATED"/>
    <property type="match status" value="1"/>
</dbReference>
<organism evidence="3 4">
    <name type="scientific">Paracoccus seriniphilus</name>
    <dbReference type="NCBI Taxonomy" id="184748"/>
    <lineage>
        <taxon>Bacteria</taxon>
        <taxon>Pseudomonadati</taxon>
        <taxon>Pseudomonadota</taxon>
        <taxon>Alphaproteobacteria</taxon>
        <taxon>Rhodobacterales</taxon>
        <taxon>Paracoccaceae</taxon>
        <taxon>Paracoccus</taxon>
    </lineage>
</organism>
<evidence type="ECO:0000313" key="3">
    <source>
        <dbReference type="EMBL" id="SNT75311.1"/>
    </source>
</evidence>
<name>A0A239PYC0_9RHOB</name>
<keyword evidence="4" id="KW-1185">Reference proteome</keyword>
<proteinExistence type="predicted"/>
<sequence length="177" mass="20342">MKGLREIVLIHDLKKQGLSISAIARKVGCVCKTVCRHLERGLEAPVYGARTPRDRIIEPCERYLQERVQAFPDLSGARQLRKVRPAKQTQFERRFETLPGKQTQVDFAEFTVEFSDDPGVVRKVWLISMVLGQPDDMRRPMNLAFSLTYLSSRMRANQRNQGQFGQESDMKSVTSDR</sequence>
<gene>
    <name evidence="3" type="ORF">SAMN05444959_110106</name>
</gene>
<evidence type="ECO:0000259" key="2">
    <source>
        <dbReference type="Pfam" id="PF13936"/>
    </source>
</evidence>
<evidence type="ECO:0000256" key="1">
    <source>
        <dbReference type="SAM" id="MobiDB-lite"/>
    </source>
</evidence>
<feature type="compositionally biased region" description="Basic and acidic residues" evidence="1">
    <location>
        <begin position="168"/>
        <end position="177"/>
    </location>
</feature>